<feature type="compositionally biased region" description="Low complexity" evidence="1">
    <location>
        <begin position="109"/>
        <end position="119"/>
    </location>
</feature>
<keyword evidence="3" id="KW-1185">Reference proteome</keyword>
<dbReference type="EMBL" id="JAODUO010000828">
    <property type="protein sequence ID" value="KAK2174102.1"/>
    <property type="molecule type" value="Genomic_DNA"/>
</dbReference>
<proteinExistence type="predicted"/>
<feature type="compositionally biased region" description="Pro residues" evidence="1">
    <location>
        <begin position="68"/>
        <end position="83"/>
    </location>
</feature>
<dbReference type="Proteomes" id="UP001209878">
    <property type="component" value="Unassembled WGS sequence"/>
</dbReference>
<feature type="region of interest" description="Disordered" evidence="1">
    <location>
        <begin position="22"/>
        <end position="119"/>
    </location>
</feature>
<evidence type="ECO:0000256" key="1">
    <source>
        <dbReference type="SAM" id="MobiDB-lite"/>
    </source>
</evidence>
<comment type="caution">
    <text evidence="2">The sequence shown here is derived from an EMBL/GenBank/DDBJ whole genome shotgun (WGS) entry which is preliminary data.</text>
</comment>
<name>A0AAD9KMJ8_RIDPI</name>
<sequence length="119" mass="12486">MCSTHDNNNVIICHYVLFPQKMSEPPPPYAPNPSDGKMGQPPPPAGYQPGYPPQPYSQDGAGYSQAAPPYPQGAPGYPQPAPGYPQGAPGYPQGGQGYPQGYPQGGMQPGYPQQPGQGM</sequence>
<organism evidence="2 3">
    <name type="scientific">Ridgeia piscesae</name>
    <name type="common">Tubeworm</name>
    <dbReference type="NCBI Taxonomy" id="27915"/>
    <lineage>
        <taxon>Eukaryota</taxon>
        <taxon>Metazoa</taxon>
        <taxon>Spiralia</taxon>
        <taxon>Lophotrochozoa</taxon>
        <taxon>Annelida</taxon>
        <taxon>Polychaeta</taxon>
        <taxon>Sedentaria</taxon>
        <taxon>Canalipalpata</taxon>
        <taxon>Sabellida</taxon>
        <taxon>Siboglinidae</taxon>
        <taxon>Ridgeia</taxon>
    </lineage>
</organism>
<gene>
    <name evidence="2" type="ORF">NP493_829g01058</name>
</gene>
<reference evidence="2" key="1">
    <citation type="journal article" date="2023" name="Mol. Biol. Evol.">
        <title>Third-Generation Sequencing Reveals the Adaptive Role of the Epigenome in Three Deep-Sea Polychaetes.</title>
        <authorList>
            <person name="Perez M."/>
            <person name="Aroh O."/>
            <person name="Sun Y."/>
            <person name="Lan Y."/>
            <person name="Juniper S.K."/>
            <person name="Young C.R."/>
            <person name="Angers B."/>
            <person name="Qian P.Y."/>
        </authorList>
    </citation>
    <scope>NUCLEOTIDE SEQUENCE</scope>
    <source>
        <strain evidence="2">R07B-5</strain>
    </source>
</reference>
<protein>
    <submittedName>
        <fullName evidence="2">Uncharacterized protein</fullName>
    </submittedName>
</protein>
<feature type="compositionally biased region" description="Pro residues" evidence="1">
    <location>
        <begin position="40"/>
        <end position="55"/>
    </location>
</feature>
<dbReference type="AlphaFoldDB" id="A0AAD9KMJ8"/>
<feature type="compositionally biased region" description="Gly residues" evidence="1">
    <location>
        <begin position="92"/>
        <end position="108"/>
    </location>
</feature>
<evidence type="ECO:0000313" key="3">
    <source>
        <dbReference type="Proteomes" id="UP001209878"/>
    </source>
</evidence>
<accession>A0AAD9KMJ8</accession>
<evidence type="ECO:0000313" key="2">
    <source>
        <dbReference type="EMBL" id="KAK2174102.1"/>
    </source>
</evidence>